<dbReference type="Pfam" id="PF13508">
    <property type="entry name" value="Acetyltransf_7"/>
    <property type="match status" value="1"/>
</dbReference>
<dbReference type="Proteomes" id="UP000011135">
    <property type="component" value="Unassembled WGS sequence"/>
</dbReference>
<dbReference type="EMBL" id="AMZN01000049">
    <property type="protein sequence ID" value="ELR70807.1"/>
    <property type="molecule type" value="Genomic_DNA"/>
</dbReference>
<dbReference type="RefSeq" id="WP_009580783.1">
    <property type="nucleotide sequence ID" value="NZ_AMZN01000049.1"/>
</dbReference>
<organism evidence="2 3">
    <name type="scientific">Fulvivirga imtechensis AK7</name>
    <dbReference type="NCBI Taxonomy" id="1237149"/>
    <lineage>
        <taxon>Bacteria</taxon>
        <taxon>Pseudomonadati</taxon>
        <taxon>Bacteroidota</taxon>
        <taxon>Cytophagia</taxon>
        <taxon>Cytophagales</taxon>
        <taxon>Fulvivirgaceae</taxon>
        <taxon>Fulvivirga</taxon>
    </lineage>
</organism>
<dbReference type="InterPro" id="IPR000182">
    <property type="entry name" value="GNAT_dom"/>
</dbReference>
<evidence type="ECO:0000313" key="2">
    <source>
        <dbReference type="EMBL" id="ELR70807.1"/>
    </source>
</evidence>
<dbReference type="GO" id="GO:0016747">
    <property type="term" value="F:acyltransferase activity, transferring groups other than amino-acyl groups"/>
    <property type="evidence" value="ECO:0007669"/>
    <property type="project" value="InterPro"/>
</dbReference>
<feature type="domain" description="N-acetyltransferase" evidence="1">
    <location>
        <begin position="4"/>
        <end position="151"/>
    </location>
</feature>
<sequence>MFKIQVIKAGHRDLNTLNRISVASKKHWGYPDHWIARWHDDLTITENNLLIHHVYKLRLDRITIGFCEIRKEIDYYEITHLWISPEFIGQGYGQYLLNAAMQAVVPPGSYVVVESDPNAENFYRRLGFTTFDYVESYPKGRFLPVMKKNILGDLEKWPFLENKNPQGSKVILNPNKTGFELPSNFGLPLLTCSEERGPEG</sequence>
<protein>
    <submittedName>
        <fullName evidence="2">GCN5-related N-acetyltransferase</fullName>
    </submittedName>
</protein>
<name>L8JU36_9BACT</name>
<evidence type="ECO:0000259" key="1">
    <source>
        <dbReference type="PROSITE" id="PS51186"/>
    </source>
</evidence>
<keyword evidence="3" id="KW-1185">Reference proteome</keyword>
<dbReference type="PROSITE" id="PS51186">
    <property type="entry name" value="GNAT"/>
    <property type="match status" value="1"/>
</dbReference>
<dbReference type="InterPro" id="IPR016181">
    <property type="entry name" value="Acyl_CoA_acyltransferase"/>
</dbReference>
<accession>L8JU36</accession>
<comment type="caution">
    <text evidence="2">The sequence shown here is derived from an EMBL/GenBank/DDBJ whole genome shotgun (WGS) entry which is preliminary data.</text>
</comment>
<dbReference type="CDD" id="cd04301">
    <property type="entry name" value="NAT_SF"/>
    <property type="match status" value="1"/>
</dbReference>
<proteinExistence type="predicted"/>
<gene>
    <name evidence="2" type="ORF">C900_03415</name>
</gene>
<reference evidence="2 3" key="1">
    <citation type="submission" date="2012-12" db="EMBL/GenBank/DDBJ databases">
        <title>Genome assembly of Fulvivirga imtechensis AK7.</title>
        <authorList>
            <person name="Nupur N."/>
            <person name="Khatri I."/>
            <person name="Kumar R."/>
            <person name="Subramanian S."/>
            <person name="Pinnaka A."/>
        </authorList>
    </citation>
    <scope>NUCLEOTIDE SEQUENCE [LARGE SCALE GENOMIC DNA]</scope>
    <source>
        <strain evidence="2 3">AK7</strain>
    </source>
</reference>
<dbReference type="Gene3D" id="3.40.630.30">
    <property type="match status" value="1"/>
</dbReference>
<dbReference type="AlphaFoldDB" id="L8JU36"/>
<evidence type="ECO:0000313" key="3">
    <source>
        <dbReference type="Proteomes" id="UP000011135"/>
    </source>
</evidence>
<keyword evidence="2" id="KW-0808">Transferase</keyword>
<dbReference type="STRING" id="1237149.C900_03415"/>
<dbReference type="SUPFAM" id="SSF55729">
    <property type="entry name" value="Acyl-CoA N-acyltransferases (Nat)"/>
    <property type="match status" value="1"/>
</dbReference>
<dbReference type="OrthoDB" id="9789605at2"/>
<dbReference type="eggNOG" id="COG0456">
    <property type="taxonomic scope" value="Bacteria"/>
</dbReference>